<dbReference type="Pfam" id="PF04616">
    <property type="entry name" value="Glyco_hydro_43"/>
    <property type="match status" value="1"/>
</dbReference>
<protein>
    <submittedName>
        <fullName evidence="7">Beta-xylosidase</fullName>
    </submittedName>
</protein>
<dbReference type="EMBL" id="STGX01000002">
    <property type="protein sequence ID" value="THV31521.1"/>
    <property type="molecule type" value="Genomic_DNA"/>
</dbReference>
<evidence type="ECO:0000313" key="8">
    <source>
        <dbReference type="Proteomes" id="UP000305792"/>
    </source>
</evidence>
<dbReference type="PROSITE" id="PS51318">
    <property type="entry name" value="TAT"/>
    <property type="match status" value="1"/>
</dbReference>
<evidence type="ECO:0000313" key="7">
    <source>
        <dbReference type="EMBL" id="THV31521.1"/>
    </source>
</evidence>
<dbReference type="SUPFAM" id="SSF75005">
    <property type="entry name" value="Arabinanase/levansucrase/invertase"/>
    <property type="match status" value="1"/>
</dbReference>
<evidence type="ECO:0000256" key="4">
    <source>
        <dbReference type="RuleBase" id="RU361187"/>
    </source>
</evidence>
<dbReference type="AlphaFoldDB" id="A0A4S8PN13"/>
<feature type="signal peptide" evidence="5">
    <location>
        <begin position="1"/>
        <end position="33"/>
    </location>
</feature>
<dbReference type="GO" id="GO:0005975">
    <property type="term" value="P:carbohydrate metabolic process"/>
    <property type="evidence" value="ECO:0007669"/>
    <property type="project" value="InterPro"/>
</dbReference>
<dbReference type="PANTHER" id="PTHR22925:SF3">
    <property type="entry name" value="GLYCOSYL HYDROLASE FAMILY PROTEIN 43"/>
    <property type="match status" value="1"/>
</dbReference>
<dbReference type="Gene3D" id="2.115.10.20">
    <property type="entry name" value="Glycosyl hydrolase domain, family 43"/>
    <property type="match status" value="1"/>
</dbReference>
<dbReference type="InterPro" id="IPR006710">
    <property type="entry name" value="Glyco_hydro_43"/>
</dbReference>
<gene>
    <name evidence="7" type="ORF">E9998_03945</name>
</gene>
<dbReference type="Pfam" id="PF14200">
    <property type="entry name" value="RicinB_lectin_2"/>
    <property type="match status" value="2"/>
</dbReference>
<dbReference type="InterPro" id="IPR023296">
    <property type="entry name" value="Glyco_hydro_beta-prop_sf"/>
</dbReference>
<feature type="domain" description="Ricin B lectin" evidence="6">
    <location>
        <begin position="354"/>
        <end position="492"/>
    </location>
</feature>
<keyword evidence="5" id="KW-0732">Signal</keyword>
<dbReference type="PANTHER" id="PTHR22925">
    <property type="entry name" value="GLYCOSYL HYDROLASE 43 FAMILY MEMBER"/>
    <property type="match status" value="1"/>
</dbReference>
<dbReference type="OrthoDB" id="273314at2"/>
<dbReference type="InterPro" id="IPR035992">
    <property type="entry name" value="Ricin_B-like_lectins"/>
</dbReference>
<feature type="chain" id="PRO_5020225806" evidence="5">
    <location>
        <begin position="34"/>
        <end position="494"/>
    </location>
</feature>
<keyword evidence="3 4" id="KW-0326">Glycosidase</keyword>
<keyword evidence="8" id="KW-1185">Reference proteome</keyword>
<dbReference type="RefSeq" id="WP_136528391.1">
    <property type="nucleotide sequence ID" value="NZ_STGX01000002.1"/>
</dbReference>
<dbReference type="SUPFAM" id="SSF50370">
    <property type="entry name" value="Ricin B-like lectins"/>
    <property type="match status" value="1"/>
</dbReference>
<organism evidence="7 8">
    <name type="scientific">Glycomyces paridis</name>
    <dbReference type="NCBI Taxonomy" id="2126555"/>
    <lineage>
        <taxon>Bacteria</taxon>
        <taxon>Bacillati</taxon>
        <taxon>Actinomycetota</taxon>
        <taxon>Actinomycetes</taxon>
        <taxon>Glycomycetales</taxon>
        <taxon>Glycomycetaceae</taxon>
        <taxon>Glycomyces</taxon>
    </lineage>
</organism>
<dbReference type="InterPro" id="IPR000772">
    <property type="entry name" value="Ricin_B_lectin"/>
</dbReference>
<dbReference type="Gene3D" id="2.80.10.50">
    <property type="match status" value="1"/>
</dbReference>
<dbReference type="GO" id="GO:0004553">
    <property type="term" value="F:hydrolase activity, hydrolyzing O-glycosyl compounds"/>
    <property type="evidence" value="ECO:0007669"/>
    <property type="project" value="InterPro"/>
</dbReference>
<keyword evidence="2 4" id="KW-0378">Hydrolase</keyword>
<dbReference type="CDD" id="cd00161">
    <property type="entry name" value="beta-trefoil_Ricin-like"/>
    <property type="match status" value="1"/>
</dbReference>
<dbReference type="Proteomes" id="UP000305792">
    <property type="component" value="Unassembled WGS sequence"/>
</dbReference>
<proteinExistence type="inferred from homology"/>
<evidence type="ECO:0000256" key="3">
    <source>
        <dbReference type="ARBA" id="ARBA00023295"/>
    </source>
</evidence>
<dbReference type="PROSITE" id="PS50231">
    <property type="entry name" value="RICIN_B_LECTIN"/>
    <property type="match status" value="1"/>
</dbReference>
<evidence type="ECO:0000256" key="2">
    <source>
        <dbReference type="ARBA" id="ARBA00022801"/>
    </source>
</evidence>
<comment type="similarity">
    <text evidence="1 4">Belongs to the glycosyl hydrolase 43 family.</text>
</comment>
<accession>A0A4S8PN13</accession>
<evidence type="ECO:0000256" key="1">
    <source>
        <dbReference type="ARBA" id="ARBA00009865"/>
    </source>
</evidence>
<evidence type="ECO:0000259" key="6">
    <source>
        <dbReference type="SMART" id="SM00458"/>
    </source>
</evidence>
<dbReference type="SMART" id="SM00458">
    <property type="entry name" value="RICIN"/>
    <property type="match status" value="1"/>
</dbReference>
<evidence type="ECO:0000256" key="5">
    <source>
        <dbReference type="SAM" id="SignalP"/>
    </source>
</evidence>
<sequence>MTTANRPRRRRAALVAAAGLMLATAALGPPAQAQDDLAAQAVAVFDNGRPLHTTSGDLMHAHGGGILKVGATYYMVGEQRDGYLFDQVSMYASTDLVNWTFANDILAAESDPDLSPANIERPKVIYNAEYDHYVLWAHKENGVDYGDAEVAVAVSDTVAGDYDYQGSFRPAGFDSRDMTLFVDTDGTGYLISAADVNYDLNVYRLTDDYLAVDELVYTFDGYHREAPALFQRNGVYFLVTSGATGWNANQAQYATTTNFPEGGWSGWTNVGNSTTFGSQPTYVATVSGTSGTSYLYMGDRWGPQWGGKPMDSEYVWLPISFPSTTSMSLSWYSTLNIDTAAGTVQGVTGNDDGSPYGTKFLNAASGRCIDVPSGSGTDGTALIQYDCWSGAPQAFTFDPVYPGSKVGSIANTATGKCWDVLDQSTASGAPVGQWGCWAGGNQRFALRPAANGNHLVVAQHSGLCLQAASTANHAAIVQAPCTGAANQQWAVTVR</sequence>
<name>A0A4S8PN13_9ACTN</name>
<dbReference type="InterPro" id="IPR006311">
    <property type="entry name" value="TAT_signal"/>
</dbReference>
<dbReference type="CDD" id="cd18822">
    <property type="entry name" value="GH43_CtGH43-like"/>
    <property type="match status" value="1"/>
</dbReference>
<reference evidence="7 8" key="1">
    <citation type="journal article" date="2018" name="Int. J. Syst. Evol. Microbiol.">
        <title>Glycomyces paridis sp. nov., isolated from the medicinal plant Paris polyphylla.</title>
        <authorList>
            <person name="Fang X.M."/>
            <person name="Bai J.L."/>
            <person name="Su J."/>
            <person name="Zhao L.L."/>
            <person name="Liu H.Y."/>
            <person name="Ma B.P."/>
            <person name="Zhang Y.Q."/>
            <person name="Yu L.Y."/>
        </authorList>
    </citation>
    <scope>NUCLEOTIDE SEQUENCE [LARGE SCALE GENOMIC DNA]</scope>
    <source>
        <strain evidence="7 8">CPCC 204357</strain>
    </source>
</reference>
<comment type="caution">
    <text evidence="7">The sequence shown here is derived from an EMBL/GenBank/DDBJ whole genome shotgun (WGS) entry which is preliminary data.</text>
</comment>